<evidence type="ECO:0000256" key="2">
    <source>
        <dbReference type="SAM" id="Phobius"/>
    </source>
</evidence>
<keyword evidence="2" id="KW-0812">Transmembrane</keyword>
<dbReference type="EMBL" id="JH711575">
    <property type="protein sequence ID" value="EIW84256.1"/>
    <property type="molecule type" value="Genomic_DNA"/>
</dbReference>
<keyword evidence="2" id="KW-0472">Membrane</keyword>
<sequence length="363" mass="40780">MSSYSLSDGVPDETPAELLADSLNLIGSTTVAGTAYGVMVTLFVTCVYYLLLGANRRRNGRRTWFYLMYCIIMFILGTLNTAANAWTRQQAFVTHRLFPLGPTAYTNLLFNVPMGIIGTMSYTTALCMADGLILWRFIMLYQDTRYRHYIVPFPCLLYVTSVVMSYNAAIHSSLSNLYSKVTVELATPAYSLTVSLNVLTTSLMVIRLYLHRRHVQEALGREHGSQYTSIAAMLIESSALYAVWSIVFIVLYSLGHPAEYVLLTTLSQVQIIAPLLIIMRVAQGTAWTHSTQQSLLSTMKYRSSSQDKTFRLRRMHTNTDTFSRASASVGPITPDAKHPPPPCYLHNHESVVKDRDSTYTSHY</sequence>
<feature type="transmembrane region" description="Helical" evidence="2">
    <location>
        <begin position="64"/>
        <end position="83"/>
    </location>
</feature>
<dbReference type="RefSeq" id="XP_007766006.1">
    <property type="nucleotide sequence ID" value="XM_007767816.1"/>
</dbReference>
<feature type="transmembrane region" description="Helical" evidence="2">
    <location>
        <begin position="31"/>
        <end position="52"/>
    </location>
</feature>
<dbReference type="OMA" id="MESIWLF"/>
<protein>
    <submittedName>
        <fullName evidence="3">Uncharacterized protein</fullName>
    </submittedName>
</protein>
<dbReference type="GeneID" id="19201765"/>
<dbReference type="KEGG" id="cput:CONPUDRAFT_142613"/>
<name>A0A5M3MYX4_CONPW</name>
<evidence type="ECO:0000256" key="1">
    <source>
        <dbReference type="SAM" id="MobiDB-lite"/>
    </source>
</evidence>
<keyword evidence="2" id="KW-1133">Transmembrane helix</keyword>
<keyword evidence="4" id="KW-1185">Reference proteome</keyword>
<comment type="caution">
    <text evidence="3">The sequence shown here is derived from an EMBL/GenBank/DDBJ whole genome shotgun (WGS) entry which is preliminary data.</text>
</comment>
<feature type="transmembrane region" description="Helical" evidence="2">
    <location>
        <begin position="116"/>
        <end position="137"/>
    </location>
</feature>
<gene>
    <name evidence="3" type="ORF">CONPUDRAFT_142613</name>
</gene>
<proteinExistence type="predicted"/>
<dbReference type="AlphaFoldDB" id="A0A5M3MYX4"/>
<evidence type="ECO:0000313" key="4">
    <source>
        <dbReference type="Proteomes" id="UP000053558"/>
    </source>
</evidence>
<organism evidence="3 4">
    <name type="scientific">Coniophora puteana (strain RWD-64-598)</name>
    <name type="common">Brown rot fungus</name>
    <dbReference type="NCBI Taxonomy" id="741705"/>
    <lineage>
        <taxon>Eukaryota</taxon>
        <taxon>Fungi</taxon>
        <taxon>Dikarya</taxon>
        <taxon>Basidiomycota</taxon>
        <taxon>Agaricomycotina</taxon>
        <taxon>Agaricomycetes</taxon>
        <taxon>Agaricomycetidae</taxon>
        <taxon>Boletales</taxon>
        <taxon>Coniophorineae</taxon>
        <taxon>Coniophoraceae</taxon>
        <taxon>Coniophora</taxon>
    </lineage>
</organism>
<feature type="transmembrane region" description="Helical" evidence="2">
    <location>
        <begin position="149"/>
        <end position="169"/>
    </location>
</feature>
<feature type="transmembrane region" description="Helical" evidence="2">
    <location>
        <begin position="230"/>
        <end position="254"/>
    </location>
</feature>
<dbReference type="OrthoDB" id="2641762at2759"/>
<feature type="transmembrane region" description="Helical" evidence="2">
    <location>
        <begin position="260"/>
        <end position="282"/>
    </location>
</feature>
<evidence type="ECO:0000313" key="3">
    <source>
        <dbReference type="EMBL" id="EIW84256.1"/>
    </source>
</evidence>
<accession>A0A5M3MYX4</accession>
<dbReference type="Proteomes" id="UP000053558">
    <property type="component" value="Unassembled WGS sequence"/>
</dbReference>
<feature type="region of interest" description="Disordered" evidence="1">
    <location>
        <begin position="324"/>
        <end position="348"/>
    </location>
</feature>
<feature type="transmembrane region" description="Helical" evidence="2">
    <location>
        <begin position="189"/>
        <end position="210"/>
    </location>
</feature>
<reference evidence="4" key="1">
    <citation type="journal article" date="2012" name="Science">
        <title>The Paleozoic origin of enzymatic lignin decomposition reconstructed from 31 fungal genomes.</title>
        <authorList>
            <person name="Floudas D."/>
            <person name="Binder M."/>
            <person name="Riley R."/>
            <person name="Barry K."/>
            <person name="Blanchette R.A."/>
            <person name="Henrissat B."/>
            <person name="Martinez A.T."/>
            <person name="Otillar R."/>
            <person name="Spatafora J.W."/>
            <person name="Yadav J.S."/>
            <person name="Aerts A."/>
            <person name="Benoit I."/>
            <person name="Boyd A."/>
            <person name="Carlson A."/>
            <person name="Copeland A."/>
            <person name="Coutinho P.M."/>
            <person name="de Vries R.P."/>
            <person name="Ferreira P."/>
            <person name="Findley K."/>
            <person name="Foster B."/>
            <person name="Gaskell J."/>
            <person name="Glotzer D."/>
            <person name="Gorecki P."/>
            <person name="Heitman J."/>
            <person name="Hesse C."/>
            <person name="Hori C."/>
            <person name="Igarashi K."/>
            <person name="Jurgens J.A."/>
            <person name="Kallen N."/>
            <person name="Kersten P."/>
            <person name="Kohler A."/>
            <person name="Kuees U."/>
            <person name="Kumar T.K.A."/>
            <person name="Kuo A."/>
            <person name="LaButti K."/>
            <person name="Larrondo L.F."/>
            <person name="Lindquist E."/>
            <person name="Ling A."/>
            <person name="Lombard V."/>
            <person name="Lucas S."/>
            <person name="Lundell T."/>
            <person name="Martin R."/>
            <person name="McLaughlin D.J."/>
            <person name="Morgenstern I."/>
            <person name="Morin E."/>
            <person name="Murat C."/>
            <person name="Nagy L.G."/>
            <person name="Nolan M."/>
            <person name="Ohm R.A."/>
            <person name="Patyshakuliyeva A."/>
            <person name="Rokas A."/>
            <person name="Ruiz-Duenas F.J."/>
            <person name="Sabat G."/>
            <person name="Salamov A."/>
            <person name="Samejima M."/>
            <person name="Schmutz J."/>
            <person name="Slot J.C."/>
            <person name="St John F."/>
            <person name="Stenlid J."/>
            <person name="Sun H."/>
            <person name="Sun S."/>
            <person name="Syed K."/>
            <person name="Tsang A."/>
            <person name="Wiebenga A."/>
            <person name="Young D."/>
            <person name="Pisabarro A."/>
            <person name="Eastwood D.C."/>
            <person name="Martin F."/>
            <person name="Cullen D."/>
            <person name="Grigoriev I.V."/>
            <person name="Hibbett D.S."/>
        </authorList>
    </citation>
    <scope>NUCLEOTIDE SEQUENCE [LARGE SCALE GENOMIC DNA]</scope>
    <source>
        <strain evidence="4">RWD-64-598 SS2</strain>
    </source>
</reference>